<dbReference type="CDD" id="cd01392">
    <property type="entry name" value="HTH_LacI"/>
    <property type="match status" value="1"/>
</dbReference>
<dbReference type="InterPro" id="IPR010982">
    <property type="entry name" value="Lambda_DNA-bd_dom_sf"/>
</dbReference>
<dbReference type="GO" id="GO:0000976">
    <property type="term" value="F:transcription cis-regulatory region binding"/>
    <property type="evidence" value="ECO:0007669"/>
    <property type="project" value="TreeGrafter"/>
</dbReference>
<evidence type="ECO:0000256" key="2">
    <source>
        <dbReference type="ARBA" id="ARBA00023125"/>
    </source>
</evidence>
<accession>A0A6A7WA01</accession>
<dbReference type="PANTHER" id="PTHR30146:SF109">
    <property type="entry name" value="HTH-TYPE TRANSCRIPTIONAL REGULATOR GALS"/>
    <property type="match status" value="1"/>
</dbReference>
<dbReference type="AlphaFoldDB" id="A0A6A7WA01"/>
<evidence type="ECO:0000313" key="5">
    <source>
        <dbReference type="EMBL" id="MQP11324.1"/>
    </source>
</evidence>
<comment type="caution">
    <text evidence="5">The sequence shown here is derived from an EMBL/GenBank/DDBJ whole genome shotgun (WGS) entry which is preliminary data.</text>
</comment>
<dbReference type="GO" id="GO:0003700">
    <property type="term" value="F:DNA-binding transcription factor activity"/>
    <property type="evidence" value="ECO:0007669"/>
    <property type="project" value="TreeGrafter"/>
</dbReference>
<dbReference type="InterPro" id="IPR046335">
    <property type="entry name" value="LacI/GalR-like_sensor"/>
</dbReference>
<dbReference type="PROSITE" id="PS50932">
    <property type="entry name" value="HTH_LACI_2"/>
    <property type="match status" value="1"/>
</dbReference>
<dbReference type="SMART" id="SM00354">
    <property type="entry name" value="HTH_LACI"/>
    <property type="match status" value="1"/>
</dbReference>
<keyword evidence="6" id="KW-1185">Reference proteome</keyword>
<dbReference type="SUPFAM" id="SSF47413">
    <property type="entry name" value="lambda repressor-like DNA-binding domains"/>
    <property type="match status" value="1"/>
</dbReference>
<evidence type="ECO:0000256" key="1">
    <source>
        <dbReference type="ARBA" id="ARBA00023015"/>
    </source>
</evidence>
<dbReference type="EMBL" id="VZAD01000040">
    <property type="protein sequence ID" value="MQP11324.1"/>
    <property type="molecule type" value="Genomic_DNA"/>
</dbReference>
<dbReference type="PANTHER" id="PTHR30146">
    <property type="entry name" value="LACI-RELATED TRANSCRIPTIONAL REPRESSOR"/>
    <property type="match status" value="1"/>
</dbReference>
<evidence type="ECO:0000259" key="4">
    <source>
        <dbReference type="PROSITE" id="PS50932"/>
    </source>
</evidence>
<keyword evidence="2" id="KW-0238">DNA-binding</keyword>
<dbReference type="Gene3D" id="1.10.260.40">
    <property type="entry name" value="lambda repressor-like DNA-binding domains"/>
    <property type="match status" value="1"/>
</dbReference>
<dbReference type="SUPFAM" id="SSF53822">
    <property type="entry name" value="Periplasmic binding protein-like I"/>
    <property type="match status" value="1"/>
</dbReference>
<dbReference type="Pfam" id="PF13377">
    <property type="entry name" value="Peripla_BP_3"/>
    <property type="match status" value="1"/>
</dbReference>
<organism evidence="5 6">
    <name type="scientific">Segatella copri</name>
    <dbReference type="NCBI Taxonomy" id="165179"/>
    <lineage>
        <taxon>Bacteria</taxon>
        <taxon>Pseudomonadati</taxon>
        <taxon>Bacteroidota</taxon>
        <taxon>Bacteroidia</taxon>
        <taxon>Bacteroidales</taxon>
        <taxon>Prevotellaceae</taxon>
        <taxon>Segatella</taxon>
    </lineage>
</organism>
<evidence type="ECO:0000313" key="6">
    <source>
        <dbReference type="Proteomes" id="UP000384372"/>
    </source>
</evidence>
<sequence>MNEKTIITMKDIARELGVSIATVSRALKDSPRISTAQKERIQAFARAHNFCPNVIGEALRYSRTQPMKVIGVIIPEFAHYFFSSVLSGIEEEASARGYRVMVAQSNERYDKEVAICEDFYKNKVCGIIVSQAKDTMRYAHFQRLMDNGVPLVFYDRICTGVNCSRVVVDDYMGAFTAVTHLIDSGCKRIAFYGSPMNLEISKNRYNGYHDALVKHGLEEIPSHVQICDNRGQAEAITPALLEMENRPDAFFAVNDDTAIGILYTAKRMGFRVPEDISVCGFTNGQRAVACDPMLTTVDQRGVAVGEEAVNILIGQVEGSIPMNEVEKRVIRTKLVVRGTTR</sequence>
<dbReference type="InterPro" id="IPR028082">
    <property type="entry name" value="Peripla_BP_I"/>
</dbReference>
<feature type="domain" description="HTH lacI-type" evidence="4">
    <location>
        <begin position="7"/>
        <end position="61"/>
    </location>
</feature>
<keyword evidence="3" id="KW-0804">Transcription</keyword>
<dbReference type="RefSeq" id="WP_158463092.1">
    <property type="nucleotide sequence ID" value="NZ_VZAD01000040.1"/>
</dbReference>
<proteinExistence type="predicted"/>
<reference evidence="5 6" key="1">
    <citation type="submission" date="2019-09" db="EMBL/GenBank/DDBJ databases">
        <title>Distinct polysaccharide growth profiles of human intestinal Prevotella copri isolates.</title>
        <authorList>
            <person name="Fehlner-Peach H."/>
            <person name="Magnabosco C."/>
            <person name="Raghavan V."/>
            <person name="Scher J.U."/>
            <person name="Tett A."/>
            <person name="Cox L.M."/>
            <person name="Gottsegen C."/>
            <person name="Watters A."/>
            <person name="Wiltshire- Gordon J.D."/>
            <person name="Segata N."/>
            <person name="Bonneau R."/>
            <person name="Littman D.R."/>
        </authorList>
    </citation>
    <scope>NUCLEOTIDE SEQUENCE [LARGE SCALE GENOMIC DNA]</scope>
    <source>
        <strain evidence="6">iAQ1173</strain>
    </source>
</reference>
<protein>
    <submittedName>
        <fullName evidence="5">LacI family transcriptional regulator</fullName>
    </submittedName>
</protein>
<dbReference type="Gene3D" id="3.40.50.2300">
    <property type="match status" value="2"/>
</dbReference>
<dbReference type="CDD" id="cd06267">
    <property type="entry name" value="PBP1_LacI_sugar_binding-like"/>
    <property type="match status" value="1"/>
</dbReference>
<dbReference type="Proteomes" id="UP000384372">
    <property type="component" value="Unassembled WGS sequence"/>
</dbReference>
<dbReference type="InterPro" id="IPR000843">
    <property type="entry name" value="HTH_LacI"/>
</dbReference>
<dbReference type="OrthoDB" id="9803256at2"/>
<keyword evidence="1" id="KW-0805">Transcription regulation</keyword>
<name>A0A6A7WA01_9BACT</name>
<dbReference type="Pfam" id="PF00356">
    <property type="entry name" value="LacI"/>
    <property type="match status" value="1"/>
</dbReference>
<gene>
    <name evidence="5" type="ORF">F7D20_04950</name>
</gene>
<evidence type="ECO:0000256" key="3">
    <source>
        <dbReference type="ARBA" id="ARBA00023163"/>
    </source>
</evidence>